<dbReference type="OrthoDB" id="3465773at2"/>
<reference evidence="1 2" key="1">
    <citation type="submission" date="2019-05" db="EMBL/GenBank/DDBJ databases">
        <title>Draft genome sequence of Nonomuraea turkmeniaca DSM 43926.</title>
        <authorList>
            <person name="Saricaoglu S."/>
            <person name="Isik K."/>
        </authorList>
    </citation>
    <scope>NUCLEOTIDE SEQUENCE [LARGE SCALE GENOMIC DNA]</scope>
    <source>
        <strain evidence="1 2">DSM 43926</strain>
    </source>
</reference>
<dbReference type="AlphaFoldDB" id="A0A5S4FG21"/>
<keyword evidence="2" id="KW-1185">Reference proteome</keyword>
<evidence type="ECO:0000313" key="1">
    <source>
        <dbReference type="EMBL" id="TMR17341.1"/>
    </source>
</evidence>
<dbReference type="EMBL" id="VCKY01000081">
    <property type="protein sequence ID" value="TMR17341.1"/>
    <property type="molecule type" value="Genomic_DNA"/>
</dbReference>
<evidence type="ECO:0000313" key="2">
    <source>
        <dbReference type="Proteomes" id="UP000309128"/>
    </source>
</evidence>
<name>A0A5S4FG21_9ACTN</name>
<organism evidence="1 2">
    <name type="scientific">Nonomuraea turkmeniaca</name>
    <dbReference type="NCBI Taxonomy" id="103838"/>
    <lineage>
        <taxon>Bacteria</taxon>
        <taxon>Bacillati</taxon>
        <taxon>Actinomycetota</taxon>
        <taxon>Actinomycetes</taxon>
        <taxon>Streptosporangiales</taxon>
        <taxon>Streptosporangiaceae</taxon>
        <taxon>Nonomuraea</taxon>
    </lineage>
</organism>
<comment type="caution">
    <text evidence="1">The sequence shown here is derived from an EMBL/GenBank/DDBJ whole genome shotgun (WGS) entry which is preliminary data.</text>
</comment>
<accession>A0A5S4FG21</accession>
<protein>
    <submittedName>
        <fullName evidence="1">Uncharacterized protein</fullName>
    </submittedName>
</protein>
<proteinExistence type="predicted"/>
<sequence>MNKEDHRMVAAKVLGVLPEDDRRKVWPPRERVHPAAKRREDAQWLRERFRPWLGRRLRGTSSGDNVTAKRLELIPFETGAI</sequence>
<dbReference type="Proteomes" id="UP000309128">
    <property type="component" value="Unassembled WGS sequence"/>
</dbReference>
<dbReference type="RefSeq" id="WP_138668350.1">
    <property type="nucleotide sequence ID" value="NZ_VCKY01000081.1"/>
</dbReference>
<gene>
    <name evidence="1" type="ORF">ETD86_23710</name>
</gene>